<proteinExistence type="inferred from homology"/>
<evidence type="ECO:0000313" key="7">
    <source>
        <dbReference type="Proteomes" id="UP001549320"/>
    </source>
</evidence>
<dbReference type="SUPFAM" id="SSF53850">
    <property type="entry name" value="Periplasmic binding protein-like II"/>
    <property type="match status" value="1"/>
</dbReference>
<dbReference type="PROSITE" id="PS50931">
    <property type="entry name" value="HTH_LYSR"/>
    <property type="match status" value="1"/>
</dbReference>
<dbReference type="PANTHER" id="PTHR30427:SF1">
    <property type="entry name" value="TRANSCRIPTIONAL ACTIVATOR PROTEIN LYSR"/>
    <property type="match status" value="1"/>
</dbReference>
<dbReference type="PANTHER" id="PTHR30427">
    <property type="entry name" value="TRANSCRIPTIONAL ACTIVATOR PROTEIN LYSR"/>
    <property type="match status" value="1"/>
</dbReference>
<keyword evidence="3 6" id="KW-0238">DNA-binding</keyword>
<evidence type="ECO:0000256" key="1">
    <source>
        <dbReference type="ARBA" id="ARBA00009437"/>
    </source>
</evidence>
<dbReference type="Gene3D" id="3.40.190.290">
    <property type="match status" value="1"/>
</dbReference>
<dbReference type="InterPro" id="IPR036390">
    <property type="entry name" value="WH_DNA-bd_sf"/>
</dbReference>
<dbReference type="RefSeq" id="WP_354447544.1">
    <property type="nucleotide sequence ID" value="NZ_JBEPSH010000009.1"/>
</dbReference>
<sequence length="299" mass="32650">MIKLRQLEAFHAVMLTGTVTAAAGKLKISQPAISELIAQLEEQVGFPLFSREKNRLQPTDEARYLHASVANALDGLDGVERLAEDIRNANAGTLRIAAMPMLALNFLPRIAASFLKQHEDVNVVLQARSSPTVVRLIASQQFDIGFAEGDFDTQWMDAKRMRMPCVCIVPADSALGGKAVIQPEDLNGLPAVMAPQEHQRTESLRKIFSERGCHLKLKVETPLFTSMCAFVAGGYGYSIVDAVTAQTASKEGVLIKEFVPSFFNDFAVLFPNGKPRSLTVQSFISDVMAELEKLGVIAD</sequence>
<evidence type="ECO:0000259" key="5">
    <source>
        <dbReference type="PROSITE" id="PS50931"/>
    </source>
</evidence>
<dbReference type="Pfam" id="PF00126">
    <property type="entry name" value="HTH_1"/>
    <property type="match status" value="1"/>
</dbReference>
<dbReference type="InterPro" id="IPR000847">
    <property type="entry name" value="LysR_HTH_N"/>
</dbReference>
<feature type="domain" description="HTH lysR-type" evidence="5">
    <location>
        <begin position="2"/>
        <end position="59"/>
    </location>
</feature>
<evidence type="ECO:0000256" key="4">
    <source>
        <dbReference type="ARBA" id="ARBA00023163"/>
    </source>
</evidence>
<accession>A0ABV2QEI8</accession>
<organism evidence="6 7">
    <name type="scientific">Ottowia thiooxydans</name>
    <dbReference type="NCBI Taxonomy" id="219182"/>
    <lineage>
        <taxon>Bacteria</taxon>
        <taxon>Pseudomonadati</taxon>
        <taxon>Pseudomonadota</taxon>
        <taxon>Betaproteobacteria</taxon>
        <taxon>Burkholderiales</taxon>
        <taxon>Comamonadaceae</taxon>
        <taxon>Ottowia</taxon>
    </lineage>
</organism>
<keyword evidence="7" id="KW-1185">Reference proteome</keyword>
<dbReference type="EMBL" id="JBEPSH010000009">
    <property type="protein sequence ID" value="MET4579449.1"/>
    <property type="molecule type" value="Genomic_DNA"/>
</dbReference>
<dbReference type="GO" id="GO:0003677">
    <property type="term" value="F:DNA binding"/>
    <property type="evidence" value="ECO:0007669"/>
    <property type="project" value="UniProtKB-KW"/>
</dbReference>
<evidence type="ECO:0000256" key="2">
    <source>
        <dbReference type="ARBA" id="ARBA00023015"/>
    </source>
</evidence>
<dbReference type="Pfam" id="PF03466">
    <property type="entry name" value="LysR_substrate"/>
    <property type="match status" value="1"/>
</dbReference>
<dbReference type="SUPFAM" id="SSF46785">
    <property type="entry name" value="Winged helix' DNA-binding domain"/>
    <property type="match status" value="1"/>
</dbReference>
<comment type="similarity">
    <text evidence="1">Belongs to the LysR transcriptional regulatory family.</text>
</comment>
<dbReference type="InterPro" id="IPR036388">
    <property type="entry name" value="WH-like_DNA-bd_sf"/>
</dbReference>
<keyword evidence="2" id="KW-0805">Transcription regulation</keyword>
<protein>
    <submittedName>
        <fullName evidence="6">DNA-binding transcriptional LysR family regulator</fullName>
    </submittedName>
</protein>
<gene>
    <name evidence="6" type="ORF">ABIE13_004577</name>
</gene>
<dbReference type="Gene3D" id="1.10.10.10">
    <property type="entry name" value="Winged helix-like DNA-binding domain superfamily/Winged helix DNA-binding domain"/>
    <property type="match status" value="1"/>
</dbReference>
<comment type="caution">
    <text evidence="6">The sequence shown here is derived from an EMBL/GenBank/DDBJ whole genome shotgun (WGS) entry which is preliminary data.</text>
</comment>
<keyword evidence="4" id="KW-0804">Transcription</keyword>
<dbReference type="PRINTS" id="PR00039">
    <property type="entry name" value="HTHLYSR"/>
</dbReference>
<reference evidence="6 7" key="1">
    <citation type="submission" date="2024-06" db="EMBL/GenBank/DDBJ databases">
        <title>Sorghum-associated microbial communities from plants grown in Nebraska, USA.</title>
        <authorList>
            <person name="Schachtman D."/>
        </authorList>
    </citation>
    <scope>NUCLEOTIDE SEQUENCE [LARGE SCALE GENOMIC DNA]</scope>
    <source>
        <strain evidence="6 7">2709</strain>
    </source>
</reference>
<dbReference type="InterPro" id="IPR005119">
    <property type="entry name" value="LysR_subst-bd"/>
</dbReference>
<dbReference type="Proteomes" id="UP001549320">
    <property type="component" value="Unassembled WGS sequence"/>
</dbReference>
<name>A0ABV2QEI8_9BURK</name>
<evidence type="ECO:0000313" key="6">
    <source>
        <dbReference type="EMBL" id="MET4579449.1"/>
    </source>
</evidence>
<evidence type="ECO:0000256" key="3">
    <source>
        <dbReference type="ARBA" id="ARBA00023125"/>
    </source>
</evidence>